<feature type="domain" description="Response regulatory" evidence="2">
    <location>
        <begin position="4"/>
        <end position="123"/>
    </location>
</feature>
<reference evidence="4 5" key="1">
    <citation type="submission" date="2020-01" db="EMBL/GenBank/DDBJ databases">
        <title>Spongiivirga citrea KCTC 32990T.</title>
        <authorList>
            <person name="Wang G."/>
        </authorList>
    </citation>
    <scope>NUCLEOTIDE SEQUENCE [LARGE SCALE GENOMIC DNA]</scope>
    <source>
        <strain evidence="4 5">KCTC 32990</strain>
    </source>
</reference>
<dbReference type="PROSITE" id="PS50930">
    <property type="entry name" value="HTH_LYTTR"/>
    <property type="match status" value="1"/>
</dbReference>
<dbReference type="InterPro" id="IPR007492">
    <property type="entry name" value="LytTR_DNA-bd_dom"/>
</dbReference>
<dbReference type="AlphaFoldDB" id="A0A6M0CGC3"/>
<dbReference type="Gene3D" id="2.40.50.1020">
    <property type="entry name" value="LytTr DNA-binding domain"/>
    <property type="match status" value="1"/>
</dbReference>
<evidence type="ECO:0000259" key="2">
    <source>
        <dbReference type="PROSITE" id="PS50110"/>
    </source>
</evidence>
<dbReference type="Pfam" id="PF00072">
    <property type="entry name" value="Response_reg"/>
    <property type="match status" value="1"/>
</dbReference>
<feature type="modified residue" description="4-aspartylphosphate" evidence="1">
    <location>
        <position position="55"/>
    </location>
</feature>
<dbReference type="EMBL" id="JAABOQ010000003">
    <property type="protein sequence ID" value="NER16905.1"/>
    <property type="molecule type" value="Genomic_DNA"/>
</dbReference>
<comment type="caution">
    <text evidence="4">The sequence shown here is derived from an EMBL/GenBank/DDBJ whole genome shotgun (WGS) entry which is preliminary data.</text>
</comment>
<dbReference type="InterPro" id="IPR046947">
    <property type="entry name" value="LytR-like"/>
</dbReference>
<evidence type="ECO:0000313" key="4">
    <source>
        <dbReference type="EMBL" id="NER16905.1"/>
    </source>
</evidence>
<dbReference type="PANTHER" id="PTHR37299">
    <property type="entry name" value="TRANSCRIPTIONAL REGULATOR-RELATED"/>
    <property type="match status" value="1"/>
</dbReference>
<dbReference type="InterPro" id="IPR001789">
    <property type="entry name" value="Sig_transdc_resp-reg_receiver"/>
</dbReference>
<name>A0A6M0CGC3_9FLAO</name>
<dbReference type="SMART" id="SM00850">
    <property type="entry name" value="LytTR"/>
    <property type="match status" value="1"/>
</dbReference>
<feature type="domain" description="HTH LytTR-type" evidence="3">
    <location>
        <begin position="133"/>
        <end position="235"/>
    </location>
</feature>
<proteinExistence type="predicted"/>
<keyword evidence="5" id="KW-1185">Reference proteome</keyword>
<dbReference type="GO" id="GO:0003677">
    <property type="term" value="F:DNA binding"/>
    <property type="evidence" value="ECO:0007669"/>
    <property type="project" value="InterPro"/>
</dbReference>
<dbReference type="Gene3D" id="3.40.50.2300">
    <property type="match status" value="1"/>
</dbReference>
<accession>A0A6M0CGC3</accession>
<evidence type="ECO:0000256" key="1">
    <source>
        <dbReference type="PROSITE-ProRule" id="PRU00169"/>
    </source>
</evidence>
<dbReference type="Pfam" id="PF04397">
    <property type="entry name" value="LytTR"/>
    <property type="match status" value="1"/>
</dbReference>
<dbReference type="SUPFAM" id="SSF52172">
    <property type="entry name" value="CheY-like"/>
    <property type="match status" value="1"/>
</dbReference>
<dbReference type="PROSITE" id="PS50110">
    <property type="entry name" value="RESPONSE_REGULATORY"/>
    <property type="match status" value="1"/>
</dbReference>
<dbReference type="RefSeq" id="WP_164030628.1">
    <property type="nucleotide sequence ID" value="NZ_JAABOQ010000003.1"/>
</dbReference>
<sequence>MKYSYVIIDAFEDDVQRLKGALTLFPDYKCMGTADNENSGLDLILRTTPDLVFLDVEIPGNHFNMSLFSIITELAKYTNNPPTFIVVTATKTYAIDAIRNDVLDYLLKPIDSFQLRKVLMRYEKKRTDQPQILCIKSHGDHKFVNVDDLIYLKADNNTTDLFLRDGEKITAFKTLKHFEQALPAHFTRIHHSYIINSKCVSRINFGKSTCTIDNASNLIPFSKSYRENVKHLKKSLDTGNMLYV</sequence>
<gene>
    <name evidence="4" type="ORF">GWK10_06765</name>
</gene>
<evidence type="ECO:0000259" key="3">
    <source>
        <dbReference type="PROSITE" id="PS50930"/>
    </source>
</evidence>
<dbReference type="InterPro" id="IPR011006">
    <property type="entry name" value="CheY-like_superfamily"/>
</dbReference>
<dbReference type="GO" id="GO:0000156">
    <property type="term" value="F:phosphorelay response regulator activity"/>
    <property type="evidence" value="ECO:0007669"/>
    <property type="project" value="InterPro"/>
</dbReference>
<organism evidence="4 5">
    <name type="scientific">Spongiivirga citrea</name>
    <dbReference type="NCBI Taxonomy" id="1481457"/>
    <lineage>
        <taxon>Bacteria</taxon>
        <taxon>Pseudomonadati</taxon>
        <taxon>Bacteroidota</taxon>
        <taxon>Flavobacteriia</taxon>
        <taxon>Flavobacteriales</taxon>
        <taxon>Flavobacteriaceae</taxon>
        <taxon>Spongiivirga</taxon>
    </lineage>
</organism>
<evidence type="ECO:0000313" key="5">
    <source>
        <dbReference type="Proteomes" id="UP000474296"/>
    </source>
</evidence>
<dbReference type="PANTHER" id="PTHR37299:SF1">
    <property type="entry name" value="STAGE 0 SPORULATION PROTEIN A HOMOLOG"/>
    <property type="match status" value="1"/>
</dbReference>
<protein>
    <submittedName>
        <fullName evidence="4">Response regulator</fullName>
    </submittedName>
</protein>
<dbReference type="Proteomes" id="UP000474296">
    <property type="component" value="Unassembled WGS sequence"/>
</dbReference>
<keyword evidence="1" id="KW-0597">Phosphoprotein</keyword>